<dbReference type="Proteomes" id="UP000317648">
    <property type="component" value="Chromosome"/>
</dbReference>
<evidence type="ECO:0000313" key="5">
    <source>
        <dbReference type="Proteomes" id="UP000317648"/>
    </source>
</evidence>
<organism evidence="4 5">
    <name type="scientific">Lignipirellula cremea</name>
    <dbReference type="NCBI Taxonomy" id="2528010"/>
    <lineage>
        <taxon>Bacteria</taxon>
        <taxon>Pseudomonadati</taxon>
        <taxon>Planctomycetota</taxon>
        <taxon>Planctomycetia</taxon>
        <taxon>Pirellulales</taxon>
        <taxon>Pirellulaceae</taxon>
        <taxon>Lignipirellula</taxon>
    </lineage>
</organism>
<keyword evidence="5" id="KW-1185">Reference proteome</keyword>
<accession>A0A518E0F5</accession>
<evidence type="ECO:0000256" key="2">
    <source>
        <dbReference type="SAM" id="Coils"/>
    </source>
</evidence>
<feature type="domain" description="GAF" evidence="3">
    <location>
        <begin position="209"/>
        <end position="367"/>
    </location>
</feature>
<proteinExistence type="predicted"/>
<dbReference type="AlphaFoldDB" id="A0A518E0F5"/>
<keyword evidence="2" id="KW-0175">Coiled coil</keyword>
<evidence type="ECO:0000256" key="1">
    <source>
        <dbReference type="ARBA" id="ARBA00022448"/>
    </source>
</evidence>
<reference evidence="4 5" key="1">
    <citation type="submission" date="2019-02" db="EMBL/GenBank/DDBJ databases">
        <title>Deep-cultivation of Planctomycetes and their phenomic and genomic characterization uncovers novel biology.</title>
        <authorList>
            <person name="Wiegand S."/>
            <person name="Jogler M."/>
            <person name="Boedeker C."/>
            <person name="Pinto D."/>
            <person name="Vollmers J."/>
            <person name="Rivas-Marin E."/>
            <person name="Kohn T."/>
            <person name="Peeters S.H."/>
            <person name="Heuer A."/>
            <person name="Rast P."/>
            <person name="Oberbeckmann S."/>
            <person name="Bunk B."/>
            <person name="Jeske O."/>
            <person name="Meyerdierks A."/>
            <person name="Storesund J.E."/>
            <person name="Kallscheuer N."/>
            <person name="Luecker S."/>
            <person name="Lage O.M."/>
            <person name="Pohl T."/>
            <person name="Merkel B.J."/>
            <person name="Hornburger P."/>
            <person name="Mueller R.-W."/>
            <person name="Bruemmer F."/>
            <person name="Labrenz M."/>
            <person name="Spormann A.M."/>
            <person name="Op den Camp H."/>
            <person name="Overmann J."/>
            <person name="Amann R."/>
            <person name="Jetten M.S.M."/>
            <person name="Mascher T."/>
            <person name="Medema M.H."/>
            <person name="Devos D.P."/>
            <person name="Kaster A.-K."/>
            <person name="Ovreas L."/>
            <person name="Rohde M."/>
            <person name="Galperin M.Y."/>
            <person name="Jogler C."/>
        </authorList>
    </citation>
    <scope>NUCLEOTIDE SEQUENCE [LARGE SCALE GENOMIC DNA]</scope>
    <source>
        <strain evidence="4 5">Pla85_3_4</strain>
    </source>
</reference>
<evidence type="ECO:0000259" key="3">
    <source>
        <dbReference type="SMART" id="SM00065"/>
    </source>
</evidence>
<sequence length="690" mass="76139">MIDPLPLPADHAGQAWSEIERLIEEVASLSRTNVGVREFYAALTANAVRALAADAAAVWLLEGETLRLEHQTQLAQTQAVNPDRQAAHQRLLHQAMQHGKSCLLPPPAGASDPALAGMAEEPTDLINPTGHLLVLGPIQGDERPLGIVEIFQRPGASPSACRGYSEVVEVLSELAADFHNQRRLRDLREREQLWNEFDTFAQRVNSSLVLDRTAYTIVNEARRLIGCDRVSLLEVRGRSCRMLAVSGVDTLDRRANSIRTMEQLARRVVAGGEPLWTTGDAAGLPPQIETALNDYLDLVHARTLAVTPLRETFADPDSPGPPRTLGVLAAERFDDESLDDGFRLRVETVGRHSATALDNALTLQRLPLFGLLHWLGRTRWLYRLPLAALAAAALAAAIVALIVIPADFPITGRGEVAPVDKRIVFAARDGQVERLWLTALRSAEATEIDVVAGQKLLDLRDLPLEYEITRVEGERTTAQSRLVSLEKSLLHAPRNSPEAVQRFNEAAAERDELQQTVKRLADQLANLQQQQTQLTVTSPLAGRVVTWKVQELLEARPVQRGQALMTIADLAGPWVVELRIPDKHIGYLLQERARLQKLDPDSDLQLEFMLAADPGVKHRAQVIEIAPASDIPEEDDEPAVRVTAELLDRSLVAALRPGAAVIAQVHCGQRPLGYVWLHDFIETARTWLFF</sequence>
<dbReference type="GO" id="GO:0030313">
    <property type="term" value="C:cell envelope"/>
    <property type="evidence" value="ECO:0007669"/>
    <property type="project" value="TreeGrafter"/>
</dbReference>
<name>A0A518E0F5_9BACT</name>
<dbReference type="GO" id="GO:0015679">
    <property type="term" value="P:plasma membrane copper ion transport"/>
    <property type="evidence" value="ECO:0007669"/>
    <property type="project" value="TreeGrafter"/>
</dbReference>
<dbReference type="OrthoDB" id="248877at2"/>
<dbReference type="SMART" id="SM00065">
    <property type="entry name" value="GAF"/>
    <property type="match status" value="1"/>
</dbReference>
<gene>
    <name evidence="4" type="ORF">Pla8534_54240</name>
</gene>
<dbReference type="PANTHER" id="PTHR30097:SF4">
    <property type="entry name" value="SLR6042 PROTEIN"/>
    <property type="match status" value="1"/>
</dbReference>
<dbReference type="InterPro" id="IPR003018">
    <property type="entry name" value="GAF"/>
</dbReference>
<dbReference type="KEGG" id="lcre:Pla8534_54240"/>
<feature type="coiled-coil region" evidence="2">
    <location>
        <begin position="503"/>
        <end position="537"/>
    </location>
</feature>
<evidence type="ECO:0000313" key="4">
    <source>
        <dbReference type="EMBL" id="QDU97574.1"/>
    </source>
</evidence>
<protein>
    <recommendedName>
        <fullName evidence="3">GAF domain-containing protein</fullName>
    </recommendedName>
</protein>
<keyword evidence="1" id="KW-0813">Transport</keyword>
<dbReference type="InterPro" id="IPR029016">
    <property type="entry name" value="GAF-like_dom_sf"/>
</dbReference>
<dbReference type="Gene3D" id="3.30.450.40">
    <property type="match status" value="2"/>
</dbReference>
<dbReference type="SUPFAM" id="SSF55781">
    <property type="entry name" value="GAF domain-like"/>
    <property type="match status" value="2"/>
</dbReference>
<dbReference type="InterPro" id="IPR051909">
    <property type="entry name" value="MFP_Cation_Efflux"/>
</dbReference>
<dbReference type="PANTHER" id="PTHR30097">
    <property type="entry name" value="CATION EFFLUX SYSTEM PROTEIN CUSB"/>
    <property type="match status" value="1"/>
</dbReference>
<dbReference type="EMBL" id="CP036433">
    <property type="protein sequence ID" value="QDU97574.1"/>
    <property type="molecule type" value="Genomic_DNA"/>
</dbReference>
<dbReference type="GO" id="GO:0060003">
    <property type="term" value="P:copper ion export"/>
    <property type="evidence" value="ECO:0007669"/>
    <property type="project" value="TreeGrafter"/>
</dbReference>
<dbReference type="RefSeq" id="WP_145056339.1">
    <property type="nucleotide sequence ID" value="NZ_CP036433.1"/>
</dbReference>